<feature type="chain" id="PRO_5036408320" description="EGF-like domain-containing protein" evidence="7">
    <location>
        <begin position="25"/>
        <end position="1168"/>
    </location>
</feature>
<organism evidence="10 11">
    <name type="scientific">Bursaphelenchus okinawaensis</name>
    <dbReference type="NCBI Taxonomy" id="465554"/>
    <lineage>
        <taxon>Eukaryota</taxon>
        <taxon>Metazoa</taxon>
        <taxon>Ecdysozoa</taxon>
        <taxon>Nematoda</taxon>
        <taxon>Chromadorea</taxon>
        <taxon>Rhabditida</taxon>
        <taxon>Tylenchina</taxon>
        <taxon>Tylenchomorpha</taxon>
        <taxon>Aphelenchoidea</taxon>
        <taxon>Aphelenchoididae</taxon>
        <taxon>Bursaphelenchus</taxon>
    </lineage>
</organism>
<name>A0A811KI70_9BILA</name>
<dbReference type="SUPFAM" id="SSF57196">
    <property type="entry name" value="EGF/Laminin"/>
    <property type="match status" value="1"/>
</dbReference>
<keyword evidence="11" id="KW-1185">Reference proteome</keyword>
<protein>
    <recommendedName>
        <fullName evidence="12">EGF-like domain-containing protein</fullName>
    </recommendedName>
</protein>
<evidence type="ECO:0000259" key="8">
    <source>
        <dbReference type="PROSITE" id="PS50026"/>
    </source>
</evidence>
<feature type="domain" description="EGF-like" evidence="8">
    <location>
        <begin position="925"/>
        <end position="966"/>
    </location>
</feature>
<reference evidence="10" key="1">
    <citation type="submission" date="2020-09" db="EMBL/GenBank/DDBJ databases">
        <authorList>
            <person name="Kikuchi T."/>
        </authorList>
    </citation>
    <scope>NUCLEOTIDE SEQUENCE</scope>
    <source>
        <strain evidence="10">SH1</strain>
    </source>
</reference>
<evidence type="ECO:0000256" key="2">
    <source>
        <dbReference type="ARBA" id="ARBA00022729"/>
    </source>
</evidence>
<dbReference type="Pfam" id="PF06119">
    <property type="entry name" value="NIDO"/>
    <property type="match status" value="2"/>
</dbReference>
<dbReference type="PANTHER" id="PTHR24050">
    <property type="entry name" value="PA14 DOMAIN-CONTAINING PROTEIN"/>
    <property type="match status" value="1"/>
</dbReference>
<accession>A0A811KI70</accession>
<feature type="domain" description="EGF-like" evidence="8">
    <location>
        <begin position="575"/>
        <end position="613"/>
    </location>
</feature>
<dbReference type="FunFam" id="2.10.25.10:FF:000506">
    <property type="entry name" value="Adhesion G protein-coupled receptor E1"/>
    <property type="match status" value="1"/>
</dbReference>
<keyword evidence="1 5" id="KW-0245">EGF-like domain</keyword>
<dbReference type="InterPro" id="IPR009030">
    <property type="entry name" value="Growth_fac_rcpt_cys_sf"/>
</dbReference>
<dbReference type="EMBL" id="CAJFDH010000003">
    <property type="protein sequence ID" value="CAD5215006.1"/>
    <property type="molecule type" value="Genomic_DNA"/>
</dbReference>
<dbReference type="GO" id="GO:0071944">
    <property type="term" value="C:cell periphery"/>
    <property type="evidence" value="ECO:0007669"/>
    <property type="project" value="UniProtKB-ARBA"/>
</dbReference>
<dbReference type="PROSITE" id="PS00010">
    <property type="entry name" value="ASX_HYDROXYL"/>
    <property type="match status" value="5"/>
</dbReference>
<feature type="domain" description="EGF-like" evidence="8">
    <location>
        <begin position="489"/>
        <end position="528"/>
    </location>
</feature>
<evidence type="ECO:0008006" key="12">
    <source>
        <dbReference type="Google" id="ProtNLM"/>
    </source>
</evidence>
<feature type="transmembrane region" description="Helical" evidence="6">
    <location>
        <begin position="1111"/>
        <end position="1133"/>
    </location>
</feature>
<evidence type="ECO:0000256" key="5">
    <source>
        <dbReference type="PROSITE-ProRule" id="PRU00076"/>
    </source>
</evidence>
<evidence type="ECO:0000313" key="10">
    <source>
        <dbReference type="EMBL" id="CAD5215006.1"/>
    </source>
</evidence>
<feature type="domain" description="EGF-like" evidence="8">
    <location>
        <begin position="529"/>
        <end position="574"/>
    </location>
</feature>
<dbReference type="PROSITE" id="PS01187">
    <property type="entry name" value="EGF_CA"/>
    <property type="match status" value="4"/>
</dbReference>
<dbReference type="InterPro" id="IPR018097">
    <property type="entry name" value="EGF_Ca-bd_CS"/>
</dbReference>
<dbReference type="PROSITE" id="PS51220">
    <property type="entry name" value="NIDO"/>
    <property type="match status" value="1"/>
</dbReference>
<evidence type="ECO:0000256" key="4">
    <source>
        <dbReference type="ARBA" id="ARBA00023157"/>
    </source>
</evidence>
<dbReference type="PROSITE" id="PS01186">
    <property type="entry name" value="EGF_2"/>
    <property type="match status" value="3"/>
</dbReference>
<dbReference type="InterPro" id="IPR001881">
    <property type="entry name" value="EGF-like_Ca-bd_dom"/>
</dbReference>
<keyword evidence="6" id="KW-0812">Transmembrane</keyword>
<evidence type="ECO:0000256" key="7">
    <source>
        <dbReference type="SAM" id="SignalP"/>
    </source>
</evidence>
<dbReference type="PANTHER" id="PTHR24050:SF28">
    <property type="entry name" value="UROMODULIN-LIKE"/>
    <property type="match status" value="1"/>
</dbReference>
<dbReference type="GO" id="GO:0005509">
    <property type="term" value="F:calcium ion binding"/>
    <property type="evidence" value="ECO:0007669"/>
    <property type="project" value="InterPro"/>
</dbReference>
<feature type="domain" description="EGF-like" evidence="8">
    <location>
        <begin position="967"/>
        <end position="1010"/>
    </location>
</feature>
<feature type="disulfide bond" evidence="5">
    <location>
        <begin position="540"/>
        <end position="557"/>
    </location>
</feature>
<dbReference type="Gene3D" id="2.10.25.10">
    <property type="entry name" value="Laminin"/>
    <property type="match status" value="7"/>
</dbReference>
<dbReference type="PROSITE" id="PS51257">
    <property type="entry name" value="PROKAR_LIPOPROTEIN"/>
    <property type="match status" value="1"/>
</dbReference>
<proteinExistence type="predicted"/>
<sequence>MGLLSRLQLPGLILAACWLHSASADVSQDRIRQRRQFNNPHGPQIDLNITVPYIFSARLYPYGQSKGDQVTQLDPQPVDLHTPLKLLGRSYETLLIHKDGYLSLSPSNNFFPTDNERPVVALFWMPAKGGRVYFRETTDPSILSLAQNEVNIQYRYGKEFQPTSVLIVTWEGTYGVADLKTEGNMFQIALILSKEATFAHFVYSKLASNNNAAAGFSGSPFTDTHFYLPGSGTPTSSSLVEKSNIGIPGEWLFRIDDSQIYLCGAGFKGLECVDSCSPNQWYLDCSRECHCANGVACNTETGVCPSNACSPGWTNAPKCDEDVDECVVAQRLCPEEQPDCVNTAGSYLCLCFEYDNITNSCRSNQAGNRFPAERIPVSVMPLVPQIAQKGTTKQPGRLRDSSTTILNVEPINQNLIPDIQTLAPIFAQTDRPLTIQPVLSTRARSPLAQTIATTVAVPLCPQCDLNGHCEGSQCVCNTGWTGNGIECIDLNECLQDNICGANALCQNTLGSYQCVCDVGFVATSQGCEDLDECAEGLVTCRGGVTSKCVNKPGGFECQCAPGYTGSSDSPQGCQDINECDTPELYCGNKAKCKNAPGSYSCECFEGYEKAHNSTTCVDVNECLLSPCDPSAVCTNLDGTFQCKCVDGFVGNGIECRETILFPTGRQTSSLQQLDNAVIPYRLEEPVKVFGKDYETVYISANGLVSFDRAFSEPVTGPDDIRSVVFYPLHDAYKMKPESSIHFKEVTESDATNYGLLSRASLLVQNKFNMVRFHAHRLLVVTYEKLSTATSFNQNTFQMVIAQSSDATFLIYLYENVDEDTRSAIVGFSYPNGMLSIPAKTTAKASNVGQKGKWMWKIDNPAKIEQCPAGKMDPPFCEDDCPPGKWGLSCEKECRCADGMPCDFGSGFCASGKCAPGFEGPSCNNDIDECHRNQHNCHIAAVCTNTYGSFTCKCRPLFAGDGVTVCKEIDECFKRFNKSCAAQSRCDTTNPDYPECVCIDGYHGDGRKECNPDIKTSTILTTIPTSTTMMPKMIVPQKEYEEELNPFSMHTWTSIERKAEVTEPITTTTTVTTSTRKVPKRPKVDVAKDYDDIDRDITVGSKLEDSIETSSILFLIVPGVVVGVWLVLVMVVLVQCCRRRRNVRLTKYSPQMMSYGQRSTSYLGQSVLN</sequence>
<evidence type="ECO:0000313" key="11">
    <source>
        <dbReference type="Proteomes" id="UP000614601"/>
    </source>
</evidence>
<dbReference type="Gene3D" id="2.170.300.10">
    <property type="entry name" value="Tie2 ligand-binding domain superfamily"/>
    <property type="match status" value="2"/>
</dbReference>
<dbReference type="Pfam" id="PF12947">
    <property type="entry name" value="EGF_3"/>
    <property type="match status" value="1"/>
</dbReference>
<dbReference type="Proteomes" id="UP000783686">
    <property type="component" value="Unassembled WGS sequence"/>
</dbReference>
<dbReference type="PROSITE" id="PS50026">
    <property type="entry name" value="EGF_3"/>
    <property type="match status" value="6"/>
</dbReference>
<keyword evidence="3" id="KW-0677">Repeat</keyword>
<comment type="caution">
    <text evidence="5">Lacks conserved residue(s) required for the propagation of feature annotation.</text>
</comment>
<dbReference type="InterPro" id="IPR049883">
    <property type="entry name" value="NOTCH1_EGF-like"/>
</dbReference>
<dbReference type="Proteomes" id="UP000614601">
    <property type="component" value="Unassembled WGS sequence"/>
</dbReference>
<dbReference type="Pfam" id="PF07645">
    <property type="entry name" value="EGF_CA"/>
    <property type="match status" value="5"/>
</dbReference>
<evidence type="ECO:0000256" key="3">
    <source>
        <dbReference type="ARBA" id="ARBA00022737"/>
    </source>
</evidence>
<dbReference type="InterPro" id="IPR024731">
    <property type="entry name" value="NELL2-like_EGF"/>
</dbReference>
<dbReference type="OrthoDB" id="10045365at2759"/>
<dbReference type="FunFam" id="2.10.25.10:FF:000038">
    <property type="entry name" value="Fibrillin 2"/>
    <property type="match status" value="4"/>
</dbReference>
<dbReference type="SMART" id="SM00179">
    <property type="entry name" value="EGF_CA"/>
    <property type="match status" value="7"/>
</dbReference>
<evidence type="ECO:0000256" key="1">
    <source>
        <dbReference type="ARBA" id="ARBA00022536"/>
    </source>
</evidence>
<dbReference type="GO" id="GO:0007160">
    <property type="term" value="P:cell-matrix adhesion"/>
    <property type="evidence" value="ECO:0007669"/>
    <property type="project" value="InterPro"/>
</dbReference>
<dbReference type="InterPro" id="IPR000742">
    <property type="entry name" value="EGF"/>
</dbReference>
<dbReference type="CDD" id="cd00054">
    <property type="entry name" value="EGF_CA"/>
    <property type="match status" value="5"/>
</dbReference>
<feature type="domain" description="EGF-like" evidence="8">
    <location>
        <begin position="618"/>
        <end position="656"/>
    </location>
</feature>
<dbReference type="InterPro" id="IPR052235">
    <property type="entry name" value="Nephronectin_domain"/>
</dbReference>
<dbReference type="InterPro" id="IPR003886">
    <property type="entry name" value="NIDO_dom"/>
</dbReference>
<comment type="caution">
    <text evidence="10">The sequence shown here is derived from an EMBL/GenBank/DDBJ whole genome shotgun (WGS) entry which is preliminary data.</text>
</comment>
<keyword evidence="2 7" id="KW-0732">Signal</keyword>
<feature type="signal peptide" evidence="7">
    <location>
        <begin position="1"/>
        <end position="24"/>
    </location>
</feature>
<feature type="domain" description="NIDO" evidence="9">
    <location>
        <begin position="118"/>
        <end position="258"/>
    </location>
</feature>
<dbReference type="SMART" id="SM00181">
    <property type="entry name" value="EGF"/>
    <property type="match status" value="9"/>
</dbReference>
<gene>
    <name evidence="10" type="ORF">BOKJ2_LOCUS5877</name>
</gene>
<dbReference type="EMBL" id="CAJFCW020000003">
    <property type="protein sequence ID" value="CAG9103489.1"/>
    <property type="molecule type" value="Genomic_DNA"/>
</dbReference>
<keyword evidence="6" id="KW-1133">Transmembrane helix</keyword>
<dbReference type="AlphaFoldDB" id="A0A811KI70"/>
<evidence type="ECO:0000256" key="6">
    <source>
        <dbReference type="SAM" id="Phobius"/>
    </source>
</evidence>
<dbReference type="SUPFAM" id="SSF57184">
    <property type="entry name" value="Growth factor receptor domain"/>
    <property type="match status" value="2"/>
</dbReference>
<keyword evidence="6" id="KW-0472">Membrane</keyword>
<evidence type="ECO:0000259" key="9">
    <source>
        <dbReference type="PROSITE" id="PS51220"/>
    </source>
</evidence>
<keyword evidence="4 5" id="KW-1015">Disulfide bond</keyword>
<dbReference type="SMART" id="SM00539">
    <property type="entry name" value="NIDO"/>
    <property type="match status" value="2"/>
</dbReference>
<dbReference type="InterPro" id="IPR000152">
    <property type="entry name" value="EGF-type_Asp/Asn_hydroxyl_site"/>
</dbReference>